<evidence type="ECO:0000259" key="1">
    <source>
        <dbReference type="PROSITE" id="PS50035"/>
    </source>
</evidence>
<dbReference type="Proteomes" id="UP000198945">
    <property type="component" value="Unassembled WGS sequence"/>
</dbReference>
<gene>
    <name evidence="3" type="ORF">BY453_13114</name>
    <name evidence="2" type="ORF">SAMN04515654_1378</name>
</gene>
<dbReference type="RefSeq" id="WP_089717588.1">
    <property type="nucleotide sequence ID" value="NZ_FNEH01000037.1"/>
</dbReference>
<feature type="domain" description="PLD phosphodiesterase" evidence="1">
    <location>
        <begin position="129"/>
        <end position="156"/>
    </location>
</feature>
<proteinExistence type="predicted"/>
<dbReference type="Pfam" id="PF13091">
    <property type="entry name" value="PLDc_2"/>
    <property type="match status" value="2"/>
</dbReference>
<evidence type="ECO:0000313" key="5">
    <source>
        <dbReference type="Proteomes" id="UP000295758"/>
    </source>
</evidence>
<dbReference type="GO" id="GO:0030572">
    <property type="term" value="F:phosphatidyltransferase activity"/>
    <property type="evidence" value="ECO:0007669"/>
    <property type="project" value="UniProtKB-ARBA"/>
</dbReference>
<sequence length="368" mass="43199">MVQELLINAEESFTEIIKQIKKAKKSISICMYIWRDDKVGNLIAKELFQAANRGVKIEIIKDKAGSVFEKIELDKQSFFHKKKDLISLIKGKLLSFLYYRDNKCPNNQLKNNILDKLLEHKNIQIDFNQERHDHSEYFIFDDQILILGGINIGNKNEAEKAPKYRDYMVKLKGKKIIYHFYQRVKAKKMADPNREIEFYFNIRQKKLYEIKTKILELLDQAQYSVDLEMAYFGDSDITDKIIETCQRGIEVSIITSKDSNVQNDLNNYVLKKLIKNTDHKLRIYLSQELIHSKFMCIDQTTFFIGSANFHKLGMESLSELNVLIKNSPVIQAKWKNWQIKHLKECNLIAQAKNLNYNKLIALTEKVLC</sequence>
<dbReference type="InterPro" id="IPR025202">
    <property type="entry name" value="PLD-like_dom"/>
</dbReference>
<evidence type="ECO:0000313" key="3">
    <source>
        <dbReference type="EMBL" id="TDS26862.1"/>
    </source>
</evidence>
<reference evidence="3 5" key="2">
    <citation type="submission" date="2019-03" db="EMBL/GenBank/DDBJ databases">
        <title>Deep subsurface shale carbon reservoir microbial communities from Ohio and West Virginia, USA.</title>
        <authorList>
            <person name="Wrighton K."/>
        </authorList>
    </citation>
    <scope>NUCLEOTIDE SEQUENCE [LARGE SCALE GENOMIC DNA]</scope>
    <source>
        <strain evidence="3 5">UTICA-S4D12</strain>
    </source>
</reference>
<feature type="domain" description="PLD phosphodiesterase" evidence="1">
    <location>
        <begin position="286"/>
        <end position="313"/>
    </location>
</feature>
<accession>A0A1G8S528</accession>
<reference evidence="2 4" key="1">
    <citation type="submission" date="2016-10" db="EMBL/GenBank/DDBJ databases">
        <authorList>
            <person name="de Groot N.N."/>
        </authorList>
    </citation>
    <scope>NUCLEOTIDE SEQUENCE [LARGE SCALE GENOMIC DNA]</scope>
    <source>
        <strain evidence="2 4">WG7</strain>
    </source>
</reference>
<dbReference type="AlphaFoldDB" id="A0A1G8S528"/>
<dbReference type="SMART" id="SM00155">
    <property type="entry name" value="PLDc"/>
    <property type="match status" value="2"/>
</dbReference>
<dbReference type="SUPFAM" id="SSF56024">
    <property type="entry name" value="Phospholipase D/nuclease"/>
    <property type="match status" value="2"/>
</dbReference>
<dbReference type="PANTHER" id="PTHR21248">
    <property type="entry name" value="CARDIOLIPIN SYNTHASE"/>
    <property type="match status" value="1"/>
</dbReference>
<dbReference type="InterPro" id="IPR001736">
    <property type="entry name" value="PLipase_D/transphosphatidylase"/>
</dbReference>
<name>A0A1G8S528_9FIRM</name>
<dbReference type="EMBL" id="FNEH01000037">
    <property type="protein sequence ID" value="SDJ24306.1"/>
    <property type="molecule type" value="Genomic_DNA"/>
</dbReference>
<dbReference type="PANTHER" id="PTHR21248:SF12">
    <property type="entry name" value="CARDIOLIPIN SYNTHASE C"/>
    <property type="match status" value="1"/>
</dbReference>
<dbReference type="GO" id="GO:0032049">
    <property type="term" value="P:cardiolipin biosynthetic process"/>
    <property type="evidence" value="ECO:0007669"/>
    <property type="project" value="UniProtKB-ARBA"/>
</dbReference>
<protein>
    <submittedName>
        <fullName evidence="2">Cardiolipin synthase</fullName>
    </submittedName>
</protein>
<dbReference type="EMBL" id="SOAA01000031">
    <property type="protein sequence ID" value="TDS26862.1"/>
    <property type="molecule type" value="Genomic_DNA"/>
</dbReference>
<evidence type="ECO:0000313" key="4">
    <source>
        <dbReference type="Proteomes" id="UP000198945"/>
    </source>
</evidence>
<evidence type="ECO:0000313" key="2">
    <source>
        <dbReference type="EMBL" id="SDJ24306.1"/>
    </source>
</evidence>
<dbReference type="Proteomes" id="UP000295758">
    <property type="component" value="Unassembled WGS sequence"/>
</dbReference>
<organism evidence="2 4">
    <name type="scientific">Halanaerobium congolense</name>
    <dbReference type="NCBI Taxonomy" id="54121"/>
    <lineage>
        <taxon>Bacteria</taxon>
        <taxon>Bacillati</taxon>
        <taxon>Bacillota</taxon>
        <taxon>Clostridia</taxon>
        <taxon>Halanaerobiales</taxon>
        <taxon>Halanaerobiaceae</taxon>
        <taxon>Halanaerobium</taxon>
    </lineage>
</organism>
<dbReference type="Gene3D" id="3.30.870.10">
    <property type="entry name" value="Endonuclease Chain A"/>
    <property type="match status" value="2"/>
</dbReference>
<dbReference type="PROSITE" id="PS50035">
    <property type="entry name" value="PLD"/>
    <property type="match status" value="2"/>
</dbReference>